<dbReference type="RefSeq" id="WP_110481719.1">
    <property type="nucleotide sequence ID" value="NZ_CP024988.1"/>
</dbReference>
<dbReference type="AlphaFoldDB" id="A0A2Z3YQ11"/>
<dbReference type="KEGG" id="cpre:Csp1_19980"/>
<dbReference type="Proteomes" id="UP000247696">
    <property type="component" value="Chromosome"/>
</dbReference>
<dbReference type="EMBL" id="CP024988">
    <property type="protein sequence ID" value="AWT26766.1"/>
    <property type="molecule type" value="Genomic_DNA"/>
</dbReference>
<name>A0A2Z3YQ11_9CORY</name>
<feature type="region of interest" description="Disordered" evidence="1">
    <location>
        <begin position="43"/>
        <end position="63"/>
    </location>
</feature>
<reference evidence="3" key="1">
    <citation type="submission" date="2017-11" db="EMBL/GenBank/DDBJ databases">
        <title>Otitis media/interna in a cat caused by the recently described species Corynebacterium provencense.</title>
        <authorList>
            <person name="Kittl S."/>
            <person name="Brodard I."/>
            <person name="Rychener L."/>
            <person name="Jores J."/>
            <person name="Roosje P."/>
            <person name="Gobeli Brawand S."/>
        </authorList>
    </citation>
    <scope>NUCLEOTIDE SEQUENCE [LARGE SCALE GENOMIC DNA]</scope>
    <source>
        <strain evidence="3">17KM38</strain>
    </source>
</reference>
<protein>
    <submittedName>
        <fullName evidence="2">Uncharacterized protein</fullName>
    </submittedName>
</protein>
<evidence type="ECO:0000313" key="3">
    <source>
        <dbReference type="Proteomes" id="UP000247696"/>
    </source>
</evidence>
<evidence type="ECO:0000256" key="1">
    <source>
        <dbReference type="SAM" id="MobiDB-lite"/>
    </source>
</evidence>
<keyword evidence="3" id="KW-1185">Reference proteome</keyword>
<evidence type="ECO:0000313" key="2">
    <source>
        <dbReference type="EMBL" id="AWT26766.1"/>
    </source>
</evidence>
<gene>
    <name evidence="2" type="ORF">Csp1_19980</name>
</gene>
<sequence>MTAPAASDSSYSSLGHFIVPDWHQTPDEQQFAKALLRIAASTTSECRSAHATRPSEPQKGESA</sequence>
<accession>A0A2Z3YQ11</accession>
<organism evidence="2 3">
    <name type="scientific">Corynebacterium provencense</name>
    <dbReference type="NCBI Taxonomy" id="1737425"/>
    <lineage>
        <taxon>Bacteria</taxon>
        <taxon>Bacillati</taxon>
        <taxon>Actinomycetota</taxon>
        <taxon>Actinomycetes</taxon>
        <taxon>Mycobacteriales</taxon>
        <taxon>Corynebacteriaceae</taxon>
        <taxon>Corynebacterium</taxon>
    </lineage>
</organism>
<proteinExistence type="predicted"/>